<evidence type="ECO:0000313" key="1">
    <source>
        <dbReference type="EMBL" id="MBP2475920.1"/>
    </source>
</evidence>
<evidence type="ECO:0000313" key="2">
    <source>
        <dbReference type="Proteomes" id="UP001519363"/>
    </source>
</evidence>
<comment type="caution">
    <text evidence="1">The sequence shown here is derived from an EMBL/GenBank/DDBJ whole genome shotgun (WGS) entry which is preliminary data.</text>
</comment>
<dbReference type="PROSITE" id="PS51257">
    <property type="entry name" value="PROKAR_LIPOPROTEIN"/>
    <property type="match status" value="1"/>
</dbReference>
<name>A0ABS5AH69_9PSEU</name>
<accession>A0ABS5AH69</accession>
<evidence type="ECO:0008006" key="3">
    <source>
        <dbReference type="Google" id="ProtNLM"/>
    </source>
</evidence>
<proteinExistence type="predicted"/>
<sequence>MRRLVLSLGSVALLAGCGIQPTPPVGIGDAPRGVAEGPTLYFYKAGQLVPVVRRTGKLGEFPVALQELFKGIQPGDDRGLYSELPKRPYSTLTARVSGKNEVEVRVLDGGREETFEDTALRQIVCTMVARNMADPGVWSPGTVRVNGTVLDGNKANCGSRRGTTTPA</sequence>
<dbReference type="Proteomes" id="UP001519363">
    <property type="component" value="Unassembled WGS sequence"/>
</dbReference>
<protein>
    <recommendedName>
        <fullName evidence="3">GerMN domain-containing protein</fullName>
    </recommendedName>
</protein>
<keyword evidence="2" id="KW-1185">Reference proteome</keyword>
<organism evidence="1 2">
    <name type="scientific">Crossiella equi</name>
    <dbReference type="NCBI Taxonomy" id="130796"/>
    <lineage>
        <taxon>Bacteria</taxon>
        <taxon>Bacillati</taxon>
        <taxon>Actinomycetota</taxon>
        <taxon>Actinomycetes</taxon>
        <taxon>Pseudonocardiales</taxon>
        <taxon>Pseudonocardiaceae</taxon>
        <taxon>Crossiella</taxon>
    </lineage>
</organism>
<dbReference type="RefSeq" id="WP_086782654.1">
    <property type="nucleotide sequence ID" value="NZ_JAGIOO010000001.1"/>
</dbReference>
<gene>
    <name evidence="1" type="ORF">JOF53_004792</name>
</gene>
<dbReference type="EMBL" id="JAGIOO010000001">
    <property type="protein sequence ID" value="MBP2475920.1"/>
    <property type="molecule type" value="Genomic_DNA"/>
</dbReference>
<reference evidence="1 2" key="1">
    <citation type="submission" date="2021-03" db="EMBL/GenBank/DDBJ databases">
        <title>Sequencing the genomes of 1000 actinobacteria strains.</title>
        <authorList>
            <person name="Klenk H.-P."/>
        </authorList>
    </citation>
    <scope>NUCLEOTIDE SEQUENCE [LARGE SCALE GENOMIC DNA]</scope>
    <source>
        <strain evidence="1 2">DSM 44580</strain>
    </source>
</reference>